<feature type="region of interest" description="Disordered" evidence="10">
    <location>
        <begin position="174"/>
        <end position="210"/>
    </location>
</feature>
<evidence type="ECO:0000256" key="9">
    <source>
        <dbReference type="PROSITE-ProRule" id="PRU00024"/>
    </source>
</evidence>
<feature type="compositionally biased region" description="Low complexity" evidence="10">
    <location>
        <begin position="180"/>
        <end position="198"/>
    </location>
</feature>
<keyword evidence="14" id="KW-1185">Reference proteome</keyword>
<dbReference type="OMA" id="PEISWMV"/>
<keyword evidence="5" id="KW-0862">Zinc</keyword>
<dbReference type="PANTHER" id="PTHR31832:SF9">
    <property type="entry name" value="OS05G0204600 PROTEIN"/>
    <property type="match status" value="1"/>
</dbReference>
<evidence type="ECO:0000256" key="8">
    <source>
        <dbReference type="ARBA" id="ARBA00023242"/>
    </source>
</evidence>
<dbReference type="InterPro" id="IPR051979">
    <property type="entry name" value="B-box_zinc_finger"/>
</dbReference>
<evidence type="ECO:0000256" key="10">
    <source>
        <dbReference type="SAM" id="MobiDB-lite"/>
    </source>
</evidence>
<reference evidence="12" key="2">
    <citation type="submission" date="2017-06" db="EMBL/GenBank/DDBJ databases">
        <title>WGS assembly of Brachypodium distachyon.</title>
        <authorList>
            <consortium name="The International Brachypodium Initiative"/>
            <person name="Lucas S."/>
            <person name="Harmon-Smith M."/>
            <person name="Lail K."/>
            <person name="Tice H."/>
            <person name="Grimwood J."/>
            <person name="Bruce D."/>
            <person name="Barry K."/>
            <person name="Shu S."/>
            <person name="Lindquist E."/>
            <person name="Wang M."/>
            <person name="Pitluck S."/>
            <person name="Vogel J.P."/>
            <person name="Garvin D.F."/>
            <person name="Mockler T.C."/>
            <person name="Schmutz J."/>
            <person name="Rokhsar D."/>
            <person name="Bevan M.W."/>
        </authorList>
    </citation>
    <scope>NUCLEOTIDE SEQUENCE</scope>
    <source>
        <strain evidence="12">Bd21</strain>
    </source>
</reference>
<keyword evidence="2" id="KW-0479">Metal-binding</keyword>
<name>I1HKZ1_BRADI</name>
<evidence type="ECO:0000256" key="7">
    <source>
        <dbReference type="ARBA" id="ARBA00023163"/>
    </source>
</evidence>
<dbReference type="GO" id="GO:0006355">
    <property type="term" value="P:regulation of DNA-templated transcription"/>
    <property type="evidence" value="ECO:0000318"/>
    <property type="project" value="GO_Central"/>
</dbReference>
<evidence type="ECO:0000256" key="4">
    <source>
        <dbReference type="ARBA" id="ARBA00022771"/>
    </source>
</evidence>
<protein>
    <recommendedName>
        <fullName evidence="11">B box-type domain-containing protein</fullName>
    </recommendedName>
</protein>
<dbReference type="GO" id="GO:0008270">
    <property type="term" value="F:zinc ion binding"/>
    <property type="evidence" value="ECO:0007669"/>
    <property type="project" value="UniProtKB-KW"/>
</dbReference>
<dbReference type="EnsemblPlants" id="KQK07074">
    <property type="protein sequence ID" value="KQK07074"/>
    <property type="gene ID" value="BRADI_2g32900v3"/>
</dbReference>
<dbReference type="eggNOG" id="ENOG502QT4C">
    <property type="taxonomic scope" value="Eukaryota"/>
</dbReference>
<keyword evidence="3" id="KW-0677">Repeat</keyword>
<feature type="domain" description="B box-type" evidence="11">
    <location>
        <begin position="61"/>
        <end position="108"/>
    </location>
</feature>
<dbReference type="Gene3D" id="3.30.160.60">
    <property type="entry name" value="Classic Zinc Finger"/>
    <property type="match status" value="1"/>
</dbReference>
<dbReference type="GO" id="GO:0009640">
    <property type="term" value="P:photomorphogenesis"/>
    <property type="evidence" value="ECO:0000318"/>
    <property type="project" value="GO_Central"/>
</dbReference>
<evidence type="ECO:0000313" key="14">
    <source>
        <dbReference type="Proteomes" id="UP000008810"/>
    </source>
</evidence>
<evidence type="ECO:0000256" key="1">
    <source>
        <dbReference type="ARBA" id="ARBA00004123"/>
    </source>
</evidence>
<evidence type="ECO:0000256" key="5">
    <source>
        <dbReference type="ARBA" id="ARBA00022833"/>
    </source>
</evidence>
<keyword evidence="8" id="KW-0539">Nucleus</keyword>
<dbReference type="ExpressionAtlas" id="I1HKZ1">
    <property type="expression patterns" value="baseline and differential"/>
</dbReference>
<dbReference type="SMART" id="SM00336">
    <property type="entry name" value="BBOX"/>
    <property type="match status" value="2"/>
</dbReference>
<dbReference type="InterPro" id="IPR049808">
    <property type="entry name" value="CONSTANS-like_Bbox1"/>
</dbReference>
<gene>
    <name evidence="13" type="primary">LOC100823880</name>
    <name evidence="12" type="ORF">BRADI_2g32900v3</name>
</gene>
<dbReference type="GO" id="GO:0005634">
    <property type="term" value="C:nucleus"/>
    <property type="evidence" value="ECO:0000318"/>
    <property type="project" value="GO_Central"/>
</dbReference>
<evidence type="ECO:0000313" key="12">
    <source>
        <dbReference type="EMBL" id="KQK07074.1"/>
    </source>
</evidence>
<keyword evidence="7" id="KW-0804">Transcription</keyword>
<dbReference type="HOGENOM" id="CLU_025298_0_0_1"/>
<evidence type="ECO:0000256" key="3">
    <source>
        <dbReference type="ARBA" id="ARBA00022737"/>
    </source>
</evidence>
<dbReference type="PANTHER" id="PTHR31832">
    <property type="entry name" value="B-BOX ZINC FINGER PROTEIN 22"/>
    <property type="match status" value="1"/>
</dbReference>
<proteinExistence type="predicted"/>
<evidence type="ECO:0000313" key="13">
    <source>
        <dbReference type="EnsemblPlants" id="KQK07074"/>
    </source>
</evidence>
<dbReference type="Gramene" id="KQK07074">
    <property type="protein sequence ID" value="KQK07074"/>
    <property type="gene ID" value="BRADI_2g32900v3"/>
</dbReference>
<dbReference type="AlphaFoldDB" id="I1HKZ1"/>
<evidence type="ECO:0000256" key="6">
    <source>
        <dbReference type="ARBA" id="ARBA00023015"/>
    </source>
</evidence>
<dbReference type="EMBL" id="CM000881">
    <property type="protein sequence ID" value="KQK07074.1"/>
    <property type="molecule type" value="Genomic_DNA"/>
</dbReference>
<dbReference type="KEGG" id="bdi:100823880"/>
<sequence>MKVLCSACEAAEACVLCCADEAALCDRCDRDVHAANRLAGKHQRLPLLSPGSASADPAPPASPPKCDICQECHAYFFCLEDRALLCRGCDVAVHTANAFVSTHRRFLLTGVQVSLDEQEDDCLPDPPEPSPAPAPPPPAPAAKRDQASLYGEGDFSWAAATADANESLPDWSIVNEQFGSPAPRHAEAASASAAASRTPPKRAPAFSGQGGMMDWPLGEFFGGFSNFNAGFGFGFGESGTSKADSGKQGGSTGGSPYYVSSSDDRNADELFGQVPEMQRSAAELPSPPTASGLHWQRRPADYGAFVPDISSPDSSLRYCFPADQTAVKRRRKC</sequence>
<dbReference type="FunFam" id="3.30.160.60:FF:000589">
    <property type="entry name" value="B-box zinc finger protein 22"/>
    <property type="match status" value="1"/>
</dbReference>
<dbReference type="GeneID" id="100823880"/>
<feature type="region of interest" description="Disordered" evidence="10">
    <location>
        <begin position="239"/>
        <end position="270"/>
    </location>
</feature>
<accession>I1HKZ1</accession>
<dbReference type="Proteomes" id="UP000008810">
    <property type="component" value="Chromosome 2"/>
</dbReference>
<feature type="domain" description="B box-type" evidence="11">
    <location>
        <begin position="1"/>
        <end position="47"/>
    </location>
</feature>
<evidence type="ECO:0000259" key="11">
    <source>
        <dbReference type="PROSITE" id="PS50119"/>
    </source>
</evidence>
<keyword evidence="4 9" id="KW-0863">Zinc-finger</keyword>
<dbReference type="InterPro" id="IPR000315">
    <property type="entry name" value="Znf_B-box"/>
</dbReference>
<reference evidence="12 13" key="1">
    <citation type="journal article" date="2010" name="Nature">
        <title>Genome sequencing and analysis of the model grass Brachypodium distachyon.</title>
        <authorList>
            <consortium name="International Brachypodium Initiative"/>
        </authorList>
    </citation>
    <scope>NUCLEOTIDE SEQUENCE [LARGE SCALE GENOMIC DNA]</scope>
    <source>
        <strain evidence="12">Bd21</strain>
        <strain evidence="13">cv. Bd21</strain>
    </source>
</reference>
<comment type="subcellular location">
    <subcellularLocation>
        <location evidence="1">Nucleus</location>
    </subcellularLocation>
</comment>
<keyword evidence="6" id="KW-0805">Transcription regulation</keyword>
<dbReference type="Pfam" id="PF00643">
    <property type="entry name" value="zf-B_box"/>
    <property type="match status" value="1"/>
</dbReference>
<feature type="region of interest" description="Disordered" evidence="10">
    <location>
        <begin position="117"/>
        <end position="147"/>
    </location>
</feature>
<evidence type="ECO:0000256" key="2">
    <source>
        <dbReference type="ARBA" id="ARBA00022723"/>
    </source>
</evidence>
<feature type="compositionally biased region" description="Pro residues" evidence="10">
    <location>
        <begin position="124"/>
        <end position="140"/>
    </location>
</feature>
<dbReference type="PROSITE" id="PS50119">
    <property type="entry name" value="ZF_BBOX"/>
    <property type="match status" value="2"/>
</dbReference>
<organism evidence="12">
    <name type="scientific">Brachypodium distachyon</name>
    <name type="common">Purple false brome</name>
    <name type="synonym">Trachynia distachya</name>
    <dbReference type="NCBI Taxonomy" id="15368"/>
    <lineage>
        <taxon>Eukaryota</taxon>
        <taxon>Viridiplantae</taxon>
        <taxon>Streptophyta</taxon>
        <taxon>Embryophyta</taxon>
        <taxon>Tracheophyta</taxon>
        <taxon>Spermatophyta</taxon>
        <taxon>Magnoliopsida</taxon>
        <taxon>Liliopsida</taxon>
        <taxon>Poales</taxon>
        <taxon>Poaceae</taxon>
        <taxon>BOP clade</taxon>
        <taxon>Pooideae</taxon>
        <taxon>Stipodae</taxon>
        <taxon>Brachypodieae</taxon>
        <taxon>Brachypodium</taxon>
    </lineage>
</organism>
<reference evidence="13" key="3">
    <citation type="submission" date="2018-08" db="UniProtKB">
        <authorList>
            <consortium name="EnsemblPlants"/>
        </authorList>
    </citation>
    <scope>IDENTIFICATION</scope>
    <source>
        <strain evidence="13">cv. Bd21</strain>
    </source>
</reference>
<dbReference type="OrthoDB" id="153872at2759"/>
<dbReference type="RefSeq" id="XP_003568756.1">
    <property type="nucleotide sequence ID" value="XM_003568708.4"/>
</dbReference>
<dbReference type="CDD" id="cd19821">
    <property type="entry name" value="Bbox1_BBX-like"/>
    <property type="match status" value="2"/>
</dbReference>